<keyword evidence="2" id="KW-1185">Reference proteome</keyword>
<proteinExistence type="predicted"/>
<comment type="caution">
    <text evidence="1">The sequence shown here is derived from an EMBL/GenBank/DDBJ whole genome shotgun (WGS) entry which is preliminary data.</text>
</comment>
<dbReference type="EMBL" id="BSDX01000001">
    <property type="protein sequence ID" value="GLI52507.1"/>
    <property type="molecule type" value="Genomic_DNA"/>
</dbReference>
<evidence type="ECO:0000313" key="1">
    <source>
        <dbReference type="EMBL" id="GLI52507.1"/>
    </source>
</evidence>
<dbReference type="AlphaFoldDB" id="A0A9W6GET8"/>
<accession>A0A9W6GET8</accession>
<organism evidence="1 2">
    <name type="scientific">Thermodesulfovibrio yellowstonii</name>
    <dbReference type="NCBI Taxonomy" id="28262"/>
    <lineage>
        <taxon>Bacteria</taxon>
        <taxon>Pseudomonadati</taxon>
        <taxon>Nitrospirota</taxon>
        <taxon>Thermodesulfovibrionia</taxon>
        <taxon>Thermodesulfovibrionales</taxon>
        <taxon>Thermodesulfovibrionaceae</taxon>
        <taxon>Thermodesulfovibrio</taxon>
    </lineage>
</organism>
<protein>
    <submittedName>
        <fullName evidence="1">Uncharacterized protein</fullName>
    </submittedName>
</protein>
<evidence type="ECO:0000313" key="2">
    <source>
        <dbReference type="Proteomes" id="UP001144297"/>
    </source>
</evidence>
<gene>
    <name evidence="1" type="ORF">TISLANDTSLP1_02000</name>
</gene>
<reference evidence="1" key="1">
    <citation type="submission" date="2022-12" db="EMBL/GenBank/DDBJ databases">
        <title>Reference genome sequencing for broad-spectrum identification of bacterial and archaeal isolates by mass spectrometry.</title>
        <authorList>
            <person name="Sekiguchi Y."/>
            <person name="Tourlousse D.M."/>
        </authorList>
    </citation>
    <scope>NUCLEOTIDE SEQUENCE</scope>
    <source>
        <strain evidence="1">TSL-P1</strain>
    </source>
</reference>
<sequence length="68" mass="7603">MIPIAIPKTTALNREISKFSSFTCIKGIIARDIERAKKNLNIIGTVLLPMYGRKKSIIETLMKTGIKL</sequence>
<dbReference type="Proteomes" id="UP001144297">
    <property type="component" value="Unassembled WGS sequence"/>
</dbReference>
<name>A0A9W6GET8_9BACT</name>